<evidence type="ECO:0000313" key="1">
    <source>
        <dbReference type="EMBL" id="VIP02728.1"/>
    </source>
</evidence>
<keyword evidence="2" id="KW-1185">Reference proteome</keyword>
<dbReference type="Proteomes" id="UP000464378">
    <property type="component" value="Chromosome"/>
</dbReference>
<reference evidence="1" key="1">
    <citation type="submission" date="2019-04" db="EMBL/GenBank/DDBJ databases">
        <authorList>
            <consortium name="Science for Life Laboratories"/>
        </authorList>
    </citation>
    <scope>NUCLEOTIDE SEQUENCE</scope>
    <source>
        <strain evidence="1">MBLW1</strain>
    </source>
</reference>
<accession>A0A6C2YMA5</accession>
<gene>
    <name evidence="1" type="ORF">GMBLW1_12320</name>
</gene>
<evidence type="ECO:0000313" key="2">
    <source>
        <dbReference type="Proteomes" id="UP000464378"/>
    </source>
</evidence>
<dbReference type="AlphaFoldDB" id="A0A6C2YMA5"/>
<organism evidence="1">
    <name type="scientific">Tuwongella immobilis</name>
    <dbReference type="NCBI Taxonomy" id="692036"/>
    <lineage>
        <taxon>Bacteria</taxon>
        <taxon>Pseudomonadati</taxon>
        <taxon>Planctomycetota</taxon>
        <taxon>Planctomycetia</taxon>
        <taxon>Gemmatales</taxon>
        <taxon>Gemmataceae</taxon>
        <taxon>Tuwongella</taxon>
    </lineage>
</organism>
<dbReference type="InParanoid" id="A0A6C2YMA5"/>
<dbReference type="EMBL" id="LR593887">
    <property type="protein sequence ID" value="VTS02275.1"/>
    <property type="molecule type" value="Genomic_DNA"/>
</dbReference>
<sequence>MERYLCLTVQSQPGEGESEFKTRLSQFWTKMLREQPDAFEKVYAETVAFESSGGRLTRQYLFEADIAELLAGALDAAGVAHEAIDEDDTYSKYEATPPDWMWIEH</sequence>
<proteinExistence type="predicted"/>
<protein>
    <submittedName>
        <fullName evidence="1">Uncharacterized protein</fullName>
    </submittedName>
</protein>
<dbReference type="EMBL" id="LR586016">
    <property type="protein sequence ID" value="VIP02728.1"/>
    <property type="molecule type" value="Genomic_DNA"/>
</dbReference>
<dbReference type="KEGG" id="tim:GMBLW1_12320"/>
<dbReference type="RefSeq" id="WP_162657872.1">
    <property type="nucleotide sequence ID" value="NZ_LR593887.1"/>
</dbReference>
<name>A0A6C2YMA5_9BACT</name>